<dbReference type="AlphaFoldDB" id="A0A9P6JMH1"/>
<dbReference type="Proteomes" id="UP000807306">
    <property type="component" value="Unassembled WGS sequence"/>
</dbReference>
<gene>
    <name evidence="2" type="ORF">CPB83DRAFT_858148</name>
</gene>
<accession>A0A9P6JMH1</accession>
<organism evidence="2 3">
    <name type="scientific">Crepidotus variabilis</name>
    <dbReference type="NCBI Taxonomy" id="179855"/>
    <lineage>
        <taxon>Eukaryota</taxon>
        <taxon>Fungi</taxon>
        <taxon>Dikarya</taxon>
        <taxon>Basidiomycota</taxon>
        <taxon>Agaricomycotina</taxon>
        <taxon>Agaricomycetes</taxon>
        <taxon>Agaricomycetidae</taxon>
        <taxon>Agaricales</taxon>
        <taxon>Agaricineae</taxon>
        <taxon>Crepidotaceae</taxon>
        <taxon>Crepidotus</taxon>
    </lineage>
</organism>
<proteinExistence type="predicted"/>
<sequence length="261" mass="27838">MSKNNSSSNPRNIRLVEGDMSENSGSSNSRSWKDKRAAIRAARAARKPEGVIEGSTGVAEVDNPRISPPSETFPLPFEGSAQGTIHSDVEITQPSSVGIVEIFQSSAEAQEPDGTNADVQNPIPEIPPSPLQLSIDLYSLPNIEGLSEHEPVGDQGRSSSSSSATYGRAPLPKKHLVALYPLSDISEPVGDVDENPDFTMSSNLPLVEGAVQTHSSQDPDRNGLAARTVGGILEVPPSPPQLSIQLYPLPSTVEYSDNRHR</sequence>
<dbReference type="EMBL" id="MU157873">
    <property type="protein sequence ID" value="KAF9526307.1"/>
    <property type="molecule type" value="Genomic_DNA"/>
</dbReference>
<feature type="region of interest" description="Disordered" evidence="1">
    <location>
        <begin position="103"/>
        <end position="168"/>
    </location>
</feature>
<protein>
    <submittedName>
        <fullName evidence="2">Uncharacterized protein</fullName>
    </submittedName>
</protein>
<evidence type="ECO:0000256" key="1">
    <source>
        <dbReference type="SAM" id="MobiDB-lite"/>
    </source>
</evidence>
<feature type="region of interest" description="Disordered" evidence="1">
    <location>
        <begin position="1"/>
        <end position="86"/>
    </location>
</feature>
<evidence type="ECO:0000313" key="2">
    <source>
        <dbReference type="EMBL" id="KAF9526307.1"/>
    </source>
</evidence>
<evidence type="ECO:0000313" key="3">
    <source>
        <dbReference type="Proteomes" id="UP000807306"/>
    </source>
</evidence>
<feature type="compositionally biased region" description="Low complexity" evidence="1">
    <location>
        <begin position="21"/>
        <end position="30"/>
    </location>
</feature>
<name>A0A9P6JMH1_9AGAR</name>
<comment type="caution">
    <text evidence="2">The sequence shown here is derived from an EMBL/GenBank/DDBJ whole genome shotgun (WGS) entry which is preliminary data.</text>
</comment>
<reference evidence="2" key="1">
    <citation type="submission" date="2020-11" db="EMBL/GenBank/DDBJ databases">
        <authorList>
            <consortium name="DOE Joint Genome Institute"/>
            <person name="Ahrendt S."/>
            <person name="Riley R."/>
            <person name="Andreopoulos W."/>
            <person name="Labutti K."/>
            <person name="Pangilinan J."/>
            <person name="Ruiz-Duenas F.J."/>
            <person name="Barrasa J.M."/>
            <person name="Sanchez-Garcia M."/>
            <person name="Camarero S."/>
            <person name="Miyauchi S."/>
            <person name="Serrano A."/>
            <person name="Linde D."/>
            <person name="Babiker R."/>
            <person name="Drula E."/>
            <person name="Ayuso-Fernandez I."/>
            <person name="Pacheco R."/>
            <person name="Padilla G."/>
            <person name="Ferreira P."/>
            <person name="Barriuso J."/>
            <person name="Kellner H."/>
            <person name="Castanera R."/>
            <person name="Alfaro M."/>
            <person name="Ramirez L."/>
            <person name="Pisabarro A.G."/>
            <person name="Kuo A."/>
            <person name="Tritt A."/>
            <person name="Lipzen A."/>
            <person name="He G."/>
            <person name="Yan M."/>
            <person name="Ng V."/>
            <person name="Cullen D."/>
            <person name="Martin F."/>
            <person name="Rosso M.-N."/>
            <person name="Henrissat B."/>
            <person name="Hibbett D."/>
            <person name="Martinez A.T."/>
            <person name="Grigoriev I.V."/>
        </authorList>
    </citation>
    <scope>NUCLEOTIDE SEQUENCE</scope>
    <source>
        <strain evidence="2">CBS 506.95</strain>
    </source>
</reference>
<keyword evidence="3" id="KW-1185">Reference proteome</keyword>
<feature type="compositionally biased region" description="Polar residues" evidence="1">
    <location>
        <begin position="1"/>
        <end position="11"/>
    </location>
</feature>